<evidence type="ECO:0000313" key="1">
    <source>
        <dbReference type="EMBL" id="BCZ21365.1"/>
    </source>
</evidence>
<reference evidence="1 2" key="1">
    <citation type="submission" date="2021-07" db="EMBL/GenBank/DDBJ databases">
        <title>Complete genome sequence of nontuberculous Mycobacterium sp. TY59.</title>
        <authorList>
            <person name="Fukushima K."/>
        </authorList>
    </citation>
    <scope>NUCLEOTIDE SEQUENCE [LARGE SCALE GENOMIC DNA]</scope>
    <source>
        <strain evidence="1 2">TY59</strain>
    </source>
</reference>
<name>A0ABN6ICR7_9MYCO</name>
<organism evidence="1 2">
    <name type="scientific">Mycobacterium senriense</name>
    <dbReference type="NCBI Taxonomy" id="2775496"/>
    <lineage>
        <taxon>Bacteria</taxon>
        <taxon>Bacillati</taxon>
        <taxon>Actinomycetota</taxon>
        <taxon>Actinomycetes</taxon>
        <taxon>Mycobacteriales</taxon>
        <taxon>Mycobacteriaceae</taxon>
        <taxon>Mycobacterium</taxon>
        <taxon>Mycobacterium avium complex (MAC)</taxon>
    </lineage>
</organism>
<sequence length="101" mass="11247">MTAKELRVTARGRCGTDSYRAAKHSSVHAITETGQYWAVDAKVRRSNDDRPRMGSIVRFWSTEGDANADAARINAGECVYKQDTTRPCYDAVVTRATAYRS</sequence>
<dbReference type="EMBL" id="AP024828">
    <property type="protein sequence ID" value="BCZ21365.1"/>
    <property type="molecule type" value="Genomic_DNA"/>
</dbReference>
<protein>
    <submittedName>
        <fullName evidence="1">Uncharacterized protein</fullName>
    </submittedName>
</protein>
<keyword evidence="2" id="KW-1185">Reference proteome</keyword>
<proteinExistence type="predicted"/>
<dbReference type="Proteomes" id="UP000826012">
    <property type="component" value="Chromosome"/>
</dbReference>
<accession>A0ABN6ICR7</accession>
<dbReference type="RefSeq" id="WP_221044873.1">
    <property type="nucleotide sequence ID" value="NZ_AP024828.1"/>
</dbReference>
<gene>
    <name evidence="1" type="ORF">MTY59_12200</name>
</gene>
<evidence type="ECO:0000313" key="2">
    <source>
        <dbReference type="Proteomes" id="UP000826012"/>
    </source>
</evidence>
<reference evidence="1 2" key="2">
    <citation type="submission" date="2021-07" db="EMBL/GenBank/DDBJ databases">
        <authorList>
            <person name="Matsumoto Y."/>
            <person name="Motooka D."/>
            <person name="Nakamura S."/>
        </authorList>
    </citation>
    <scope>NUCLEOTIDE SEQUENCE [LARGE SCALE GENOMIC DNA]</scope>
    <source>
        <strain evidence="1 2">TY59</strain>
    </source>
</reference>